<dbReference type="InterPro" id="IPR005467">
    <property type="entry name" value="His_kinase_dom"/>
</dbReference>
<dbReference type="PRINTS" id="PR00344">
    <property type="entry name" value="BCTRLSENSOR"/>
</dbReference>
<dbReference type="SMART" id="SM00387">
    <property type="entry name" value="HATPase_c"/>
    <property type="match status" value="1"/>
</dbReference>
<dbReference type="Gene3D" id="3.30.565.10">
    <property type="entry name" value="Histidine kinase-like ATPase, C-terminal domain"/>
    <property type="match status" value="1"/>
</dbReference>
<organism evidence="9 10">
    <name type="scientific">Pigmentiphaga soli</name>
    <dbReference type="NCBI Taxonomy" id="1007095"/>
    <lineage>
        <taxon>Bacteria</taxon>
        <taxon>Pseudomonadati</taxon>
        <taxon>Pseudomonadota</taxon>
        <taxon>Betaproteobacteria</taxon>
        <taxon>Burkholderiales</taxon>
        <taxon>Alcaligenaceae</taxon>
        <taxon>Pigmentiphaga</taxon>
    </lineage>
</organism>
<dbReference type="InterPro" id="IPR003594">
    <property type="entry name" value="HATPase_dom"/>
</dbReference>
<dbReference type="RefSeq" id="WP_345251303.1">
    <property type="nucleotide sequence ID" value="NZ_BAABFO010000020.1"/>
</dbReference>
<feature type="signal peptide" evidence="7">
    <location>
        <begin position="1"/>
        <end position="26"/>
    </location>
</feature>
<evidence type="ECO:0000259" key="8">
    <source>
        <dbReference type="PROSITE" id="PS50109"/>
    </source>
</evidence>
<reference evidence="10" key="1">
    <citation type="journal article" date="2019" name="Int. J. Syst. Evol. Microbiol.">
        <title>The Global Catalogue of Microorganisms (GCM) 10K type strain sequencing project: providing services to taxonomists for standard genome sequencing and annotation.</title>
        <authorList>
            <consortium name="The Broad Institute Genomics Platform"/>
            <consortium name="The Broad Institute Genome Sequencing Center for Infectious Disease"/>
            <person name="Wu L."/>
            <person name="Ma J."/>
        </authorList>
    </citation>
    <scope>NUCLEOTIDE SEQUENCE [LARGE SCALE GENOMIC DNA]</scope>
    <source>
        <strain evidence="10">JCM 17666</strain>
    </source>
</reference>
<feature type="domain" description="Histidine kinase" evidence="8">
    <location>
        <begin position="443"/>
        <end position="662"/>
    </location>
</feature>
<dbReference type="InterPro" id="IPR004358">
    <property type="entry name" value="Sig_transdc_His_kin-like_C"/>
</dbReference>
<feature type="transmembrane region" description="Helical" evidence="6">
    <location>
        <begin position="334"/>
        <end position="351"/>
    </location>
</feature>
<dbReference type="Pfam" id="PF00512">
    <property type="entry name" value="HisKA"/>
    <property type="match status" value="1"/>
</dbReference>
<keyword evidence="6" id="KW-0812">Transmembrane</keyword>
<keyword evidence="10" id="KW-1185">Reference proteome</keyword>
<dbReference type="InterPro" id="IPR011623">
    <property type="entry name" value="7TMR_DISM_rcpt_extracell_dom1"/>
</dbReference>
<dbReference type="Gene3D" id="2.60.40.2380">
    <property type="match status" value="1"/>
</dbReference>
<evidence type="ECO:0000313" key="10">
    <source>
        <dbReference type="Proteomes" id="UP001501671"/>
    </source>
</evidence>
<dbReference type="Gene3D" id="1.10.287.130">
    <property type="match status" value="1"/>
</dbReference>
<proteinExistence type="predicted"/>
<dbReference type="PROSITE" id="PS50109">
    <property type="entry name" value="HIS_KIN"/>
    <property type="match status" value="1"/>
</dbReference>
<keyword evidence="7" id="KW-0732">Signal</keyword>
<dbReference type="CDD" id="cd16922">
    <property type="entry name" value="HATPase_EvgS-ArcB-TorS-like"/>
    <property type="match status" value="1"/>
</dbReference>
<evidence type="ECO:0000256" key="5">
    <source>
        <dbReference type="ARBA" id="ARBA00022777"/>
    </source>
</evidence>
<feature type="transmembrane region" description="Helical" evidence="6">
    <location>
        <begin position="250"/>
        <end position="270"/>
    </location>
</feature>
<dbReference type="InterPro" id="IPR036890">
    <property type="entry name" value="HATPase_C_sf"/>
</dbReference>
<feature type="transmembrane region" description="Helical" evidence="6">
    <location>
        <begin position="186"/>
        <end position="206"/>
    </location>
</feature>
<evidence type="ECO:0000256" key="1">
    <source>
        <dbReference type="ARBA" id="ARBA00000085"/>
    </source>
</evidence>
<dbReference type="PANTHER" id="PTHR43047">
    <property type="entry name" value="TWO-COMPONENT HISTIDINE PROTEIN KINASE"/>
    <property type="match status" value="1"/>
</dbReference>
<dbReference type="Pfam" id="PF07695">
    <property type="entry name" value="7TMR-DISM_7TM"/>
    <property type="match status" value="1"/>
</dbReference>
<dbReference type="InterPro" id="IPR011622">
    <property type="entry name" value="7TMR_DISM_rcpt_extracell_dom2"/>
</dbReference>
<feature type="transmembrane region" description="Helical" evidence="6">
    <location>
        <begin position="371"/>
        <end position="390"/>
    </location>
</feature>
<feature type="transmembrane region" description="Helical" evidence="6">
    <location>
        <begin position="305"/>
        <end position="327"/>
    </location>
</feature>
<dbReference type="Pfam" id="PF02518">
    <property type="entry name" value="HATPase_c"/>
    <property type="match status" value="1"/>
</dbReference>
<dbReference type="SUPFAM" id="SSF55874">
    <property type="entry name" value="ATPase domain of HSP90 chaperone/DNA topoisomerase II/histidine kinase"/>
    <property type="match status" value="1"/>
</dbReference>
<feature type="transmembrane region" description="Helical" evidence="6">
    <location>
        <begin position="282"/>
        <end position="299"/>
    </location>
</feature>
<dbReference type="EMBL" id="BAABFO010000020">
    <property type="protein sequence ID" value="GAA4338884.1"/>
    <property type="molecule type" value="Genomic_DNA"/>
</dbReference>
<evidence type="ECO:0000256" key="3">
    <source>
        <dbReference type="ARBA" id="ARBA00022553"/>
    </source>
</evidence>
<dbReference type="SUPFAM" id="SSF47384">
    <property type="entry name" value="Homodimeric domain of signal transducing histidine kinase"/>
    <property type="match status" value="1"/>
</dbReference>
<evidence type="ECO:0000256" key="7">
    <source>
        <dbReference type="SAM" id="SignalP"/>
    </source>
</evidence>
<evidence type="ECO:0000256" key="2">
    <source>
        <dbReference type="ARBA" id="ARBA00012438"/>
    </source>
</evidence>
<keyword evidence="6" id="KW-1133">Transmembrane helix</keyword>
<dbReference type="Proteomes" id="UP001501671">
    <property type="component" value="Unassembled WGS sequence"/>
</dbReference>
<evidence type="ECO:0000256" key="6">
    <source>
        <dbReference type="SAM" id="Phobius"/>
    </source>
</evidence>
<gene>
    <name evidence="9" type="ORF">GCM10023144_36440</name>
</gene>
<dbReference type="CDD" id="cd00082">
    <property type="entry name" value="HisKA"/>
    <property type="match status" value="1"/>
</dbReference>
<feature type="chain" id="PRO_5046926974" description="histidine kinase" evidence="7">
    <location>
        <begin position="27"/>
        <end position="759"/>
    </location>
</feature>
<accession>A0ABP8HGA3</accession>
<dbReference type="InterPro" id="IPR036097">
    <property type="entry name" value="HisK_dim/P_sf"/>
</dbReference>
<evidence type="ECO:0000256" key="4">
    <source>
        <dbReference type="ARBA" id="ARBA00022679"/>
    </source>
</evidence>
<evidence type="ECO:0000313" key="9">
    <source>
        <dbReference type="EMBL" id="GAA4338884.1"/>
    </source>
</evidence>
<comment type="catalytic activity">
    <reaction evidence="1">
        <text>ATP + protein L-histidine = ADP + protein N-phospho-L-histidine.</text>
        <dbReference type="EC" id="2.7.13.3"/>
    </reaction>
</comment>
<keyword evidence="3" id="KW-0597">Phosphoprotein</keyword>
<dbReference type="InterPro" id="IPR003661">
    <property type="entry name" value="HisK_dim/P_dom"/>
</dbReference>
<comment type="caution">
    <text evidence="9">The sequence shown here is derived from an EMBL/GenBank/DDBJ whole genome shotgun (WGS) entry which is preliminary data.</text>
</comment>
<name>A0ABP8HGA3_9BURK</name>
<keyword evidence="4" id="KW-0808">Transferase</keyword>
<dbReference type="EC" id="2.7.13.3" evidence="2"/>
<feature type="transmembrane region" description="Helical" evidence="6">
    <location>
        <begin position="213"/>
        <end position="230"/>
    </location>
</feature>
<dbReference type="SMART" id="SM00388">
    <property type="entry name" value="HisKA"/>
    <property type="match status" value="1"/>
</dbReference>
<keyword evidence="6" id="KW-0472">Membrane</keyword>
<protein>
    <recommendedName>
        <fullName evidence="2">histidine kinase</fullName>
        <ecNumber evidence="2">2.7.13.3</ecNumber>
    </recommendedName>
</protein>
<dbReference type="Pfam" id="PF07696">
    <property type="entry name" value="7TMR-DISMED2"/>
    <property type="match status" value="1"/>
</dbReference>
<sequence>MARGFRPWWPGLAALLLCCWMQAAGAAALAVRGGQDWPVDVLPYARVLEDPSGRLGVAQVAAMADRFAAATPRGLQPGLTRSAWWMALTVSNAGARPVALRLGMGTPRLQYAEFHLLQQGRWTALRAGAGVPQAGQRWRVPALPFVLAPGEQVRIFVRLAGGIAIQAQPRLYSAAAFESAIERATALDGILLGGLVALAAYSLLLCMARPSPMFLFQTLACALYCLYQFADRGYARIYLWPGAADWGMRSARVFAALCAASLLGYAVALAHSQRQRLPGTPWLLLLALAMVAAAGYAMWGDPIRSSRVAAYGTLAALAGLAVAAGVLARTRSRLARFGLLAMLFVLPAVALRLAQLEGLAPYGIAPTSSSVALAGLAAVLGLSAAWALSVRNGRLAAQSSLDAWQAQDQTRLRSEVERQTIALHRALSDAEEANREQRRVLAYVGHDLRAPLAAIIGYTRALGQSLPATCRRQLRAIARSAQYQLALIDELLEFAQGTERQRLALRPQPVRLAALLDDIAQYATALASQHGNRFLFEPAPDLPQIVVADALRLQQVLLNLLSNAAKFTAGGSIALRARAEADTGKASGWRLHFEVADTGVGMDAEGQARIFDAFSQLRPAGGGVGLGLFIARRIVQAMGGRMEVDSAPGRGSVFRFDIHAAAAGPDTPAPAGAPAAASSFLFDYAPTPRPADLPGAGFLSAGERGELLRYAEGGRLTDIERWVVRTAPRYSAWPEFFEAVANALDELDLQSIQVLARRV</sequence>
<keyword evidence="5" id="KW-0418">Kinase</keyword>